<feature type="region of interest" description="Disordered" evidence="1">
    <location>
        <begin position="198"/>
        <end position="277"/>
    </location>
</feature>
<evidence type="ECO:0000313" key="4">
    <source>
        <dbReference type="EMBL" id="KAH0560812.1"/>
    </source>
</evidence>
<dbReference type="AlphaFoldDB" id="A0AAV7IUG8"/>
<keyword evidence="2" id="KW-1133">Transmembrane helix</keyword>
<feature type="compositionally biased region" description="Low complexity" evidence="1">
    <location>
        <begin position="240"/>
        <end position="274"/>
    </location>
</feature>
<dbReference type="SMART" id="SM00280">
    <property type="entry name" value="KAZAL"/>
    <property type="match status" value="1"/>
</dbReference>
<feature type="transmembrane region" description="Helical" evidence="2">
    <location>
        <begin position="331"/>
        <end position="354"/>
    </location>
</feature>
<keyword evidence="2" id="KW-0472">Membrane</keyword>
<dbReference type="Proteomes" id="UP000826195">
    <property type="component" value="Unassembled WGS sequence"/>
</dbReference>
<accession>A0AAV7IUG8</accession>
<organism evidence="4 5">
    <name type="scientific">Cotesia glomerata</name>
    <name type="common">Lepidopteran parasitic wasp</name>
    <name type="synonym">Apanteles glomeratus</name>
    <dbReference type="NCBI Taxonomy" id="32391"/>
    <lineage>
        <taxon>Eukaryota</taxon>
        <taxon>Metazoa</taxon>
        <taxon>Ecdysozoa</taxon>
        <taxon>Arthropoda</taxon>
        <taxon>Hexapoda</taxon>
        <taxon>Insecta</taxon>
        <taxon>Pterygota</taxon>
        <taxon>Neoptera</taxon>
        <taxon>Endopterygota</taxon>
        <taxon>Hymenoptera</taxon>
        <taxon>Apocrita</taxon>
        <taxon>Ichneumonoidea</taxon>
        <taxon>Braconidae</taxon>
        <taxon>Microgastrinae</taxon>
        <taxon>Cotesia</taxon>
    </lineage>
</organism>
<keyword evidence="2" id="KW-0812">Transmembrane</keyword>
<dbReference type="Gene3D" id="3.30.60.30">
    <property type="match status" value="1"/>
</dbReference>
<evidence type="ECO:0000256" key="2">
    <source>
        <dbReference type="SAM" id="Phobius"/>
    </source>
</evidence>
<dbReference type="InterPro" id="IPR036058">
    <property type="entry name" value="Kazal_dom_sf"/>
</dbReference>
<dbReference type="InterPro" id="IPR002350">
    <property type="entry name" value="Kazal_dom"/>
</dbReference>
<feature type="transmembrane region" description="Helical" evidence="2">
    <location>
        <begin position="404"/>
        <end position="420"/>
    </location>
</feature>
<dbReference type="EMBL" id="JAHXZJ010000374">
    <property type="protein sequence ID" value="KAH0560812.1"/>
    <property type="molecule type" value="Genomic_DNA"/>
</dbReference>
<dbReference type="Pfam" id="PF07648">
    <property type="entry name" value="Kazal_2"/>
    <property type="match status" value="1"/>
</dbReference>
<keyword evidence="5" id="KW-1185">Reference proteome</keyword>
<feature type="compositionally biased region" description="Low complexity" evidence="1">
    <location>
        <begin position="209"/>
        <end position="231"/>
    </location>
</feature>
<feature type="compositionally biased region" description="Polar residues" evidence="1">
    <location>
        <begin position="166"/>
        <end position="186"/>
    </location>
</feature>
<dbReference type="PROSITE" id="PS51465">
    <property type="entry name" value="KAZAL_2"/>
    <property type="match status" value="1"/>
</dbReference>
<dbReference type="CDD" id="cd00104">
    <property type="entry name" value="KAZAL_FS"/>
    <property type="match status" value="1"/>
</dbReference>
<evidence type="ECO:0000259" key="3">
    <source>
        <dbReference type="PROSITE" id="PS51465"/>
    </source>
</evidence>
<reference evidence="4 5" key="1">
    <citation type="journal article" date="2021" name="J. Hered.">
        <title>A chromosome-level genome assembly of the parasitoid wasp, Cotesia glomerata (Hymenoptera: Braconidae).</title>
        <authorList>
            <person name="Pinto B.J."/>
            <person name="Weis J.J."/>
            <person name="Gamble T."/>
            <person name="Ode P.J."/>
            <person name="Paul R."/>
            <person name="Zaspel J.M."/>
        </authorList>
    </citation>
    <scope>NUCLEOTIDE SEQUENCE [LARGE SCALE GENOMIC DNA]</scope>
    <source>
        <strain evidence="4">CgM1</strain>
    </source>
</reference>
<evidence type="ECO:0000256" key="1">
    <source>
        <dbReference type="SAM" id="MobiDB-lite"/>
    </source>
</evidence>
<comment type="caution">
    <text evidence="4">The sequence shown here is derived from an EMBL/GenBank/DDBJ whole genome shotgun (WGS) entry which is preliminary data.</text>
</comment>
<feature type="domain" description="Kazal-like" evidence="3">
    <location>
        <begin position="457"/>
        <end position="516"/>
    </location>
</feature>
<dbReference type="SUPFAM" id="SSF100895">
    <property type="entry name" value="Kazal-type serine protease inhibitors"/>
    <property type="match status" value="1"/>
</dbReference>
<proteinExistence type="predicted"/>
<feature type="compositionally biased region" description="Basic and acidic residues" evidence="1">
    <location>
        <begin position="124"/>
        <end position="143"/>
    </location>
</feature>
<evidence type="ECO:0000313" key="5">
    <source>
        <dbReference type="Proteomes" id="UP000826195"/>
    </source>
</evidence>
<protein>
    <recommendedName>
        <fullName evidence="3">Kazal-like domain-containing protein</fullName>
    </recommendedName>
</protein>
<sequence length="523" mass="56661">MILGHAIPRYQNKTTMRGQMRKLTVSSVLLILSILTGIVNSIDVAPVKPTTKDPVPTSSSALKLEARSDPLDNEYDSATATAILNSTSTSSNIFPVYPRSNDKSSLSDQTVSLNTKDTYLQALEHSHSSKDPREGIVKVDSRPKSTKFVRRTYEGPVYRPEYGPPSDNTNPRIVHGTSQEYPSQSSNELYSLPAQQTQYGAPAAPQTNYGAPSSSYGTPSSSYGVPSSNYGTPSNSYDVPSSSYGAPSSSYGTPSSSYGTPSSSYGPPSTSYGSVQPQNSYAPSNSYLPANGPTQGYGSGWNGYALPQLMPAIDFSWPFALKLNAFTIAKILLKLVIFKMIVKFIAVICLLLFIPKLEMKNNDDDSDDDESRVFKSTSALERLNSLTATVLDSIDEYKLFCSKMRTFIVIALFAVYIVALCNESSASPADDKTKEMKPGSTTPKSVKDAQKKDEKPKTFKKECVKNCPTTFEPVCAHDPANPNFKPRTFANQCTMDTVACEMGLKLAVKNKGECPGSGGVRLS</sequence>
<feature type="region of interest" description="Disordered" evidence="1">
    <location>
        <begin position="426"/>
        <end position="453"/>
    </location>
</feature>
<feature type="region of interest" description="Disordered" evidence="1">
    <location>
        <begin position="124"/>
        <end position="186"/>
    </location>
</feature>
<gene>
    <name evidence="4" type="ORF">KQX54_008776</name>
</gene>
<name>A0AAV7IUG8_COTGL</name>